<dbReference type="EMBL" id="GBXM01097152">
    <property type="protein sequence ID" value="JAH11425.1"/>
    <property type="molecule type" value="Transcribed_RNA"/>
</dbReference>
<accession>A0A0E9Q515</accession>
<organism evidence="1">
    <name type="scientific">Anguilla anguilla</name>
    <name type="common">European freshwater eel</name>
    <name type="synonym">Muraena anguilla</name>
    <dbReference type="NCBI Taxonomy" id="7936"/>
    <lineage>
        <taxon>Eukaryota</taxon>
        <taxon>Metazoa</taxon>
        <taxon>Chordata</taxon>
        <taxon>Craniata</taxon>
        <taxon>Vertebrata</taxon>
        <taxon>Euteleostomi</taxon>
        <taxon>Actinopterygii</taxon>
        <taxon>Neopterygii</taxon>
        <taxon>Teleostei</taxon>
        <taxon>Anguilliformes</taxon>
        <taxon>Anguillidae</taxon>
        <taxon>Anguilla</taxon>
    </lineage>
</organism>
<dbReference type="AlphaFoldDB" id="A0A0E9Q515"/>
<protein>
    <submittedName>
        <fullName evidence="1">Uncharacterized protein</fullName>
    </submittedName>
</protein>
<sequence length="52" mass="6282">MCQKIVIYNIYEFFPTFSLSCHQFPINSRVFEVTHNNSLIFLTSLFYFSKEH</sequence>
<reference evidence="1" key="2">
    <citation type="journal article" date="2015" name="Fish Shellfish Immunol.">
        <title>Early steps in the European eel (Anguilla anguilla)-Vibrio vulnificus interaction in the gills: Role of the RtxA13 toxin.</title>
        <authorList>
            <person name="Callol A."/>
            <person name="Pajuelo D."/>
            <person name="Ebbesson L."/>
            <person name="Teles M."/>
            <person name="MacKenzie S."/>
            <person name="Amaro C."/>
        </authorList>
    </citation>
    <scope>NUCLEOTIDE SEQUENCE</scope>
</reference>
<name>A0A0E9Q515_ANGAN</name>
<reference evidence="1" key="1">
    <citation type="submission" date="2014-11" db="EMBL/GenBank/DDBJ databases">
        <authorList>
            <person name="Amaro Gonzalez C."/>
        </authorList>
    </citation>
    <scope>NUCLEOTIDE SEQUENCE</scope>
</reference>
<evidence type="ECO:0000313" key="1">
    <source>
        <dbReference type="EMBL" id="JAH11425.1"/>
    </source>
</evidence>
<proteinExistence type="predicted"/>